<dbReference type="GO" id="GO:0006508">
    <property type="term" value="P:proteolysis"/>
    <property type="evidence" value="ECO:0007669"/>
    <property type="project" value="UniProtKB-KW"/>
</dbReference>
<evidence type="ECO:0000313" key="15">
    <source>
        <dbReference type="Proteomes" id="UP001519306"/>
    </source>
</evidence>
<dbReference type="Proteomes" id="UP001519306">
    <property type="component" value="Unassembled WGS sequence"/>
</dbReference>
<dbReference type="GO" id="GO:0008233">
    <property type="term" value="F:peptidase activity"/>
    <property type="evidence" value="ECO:0007669"/>
    <property type="project" value="UniProtKB-KW"/>
</dbReference>
<feature type="transmembrane region" description="Helical" evidence="11">
    <location>
        <begin position="208"/>
        <end position="230"/>
    </location>
</feature>
<dbReference type="CDD" id="cd23081">
    <property type="entry name" value="cpPDZ_EcRseP-like"/>
    <property type="match status" value="1"/>
</dbReference>
<dbReference type="Pfam" id="PF17820">
    <property type="entry name" value="PDZ_6"/>
    <property type="match status" value="1"/>
</dbReference>
<organism evidence="14 15">
    <name type="scientific">Peptoniphilus stercorisuis</name>
    <dbReference type="NCBI Taxonomy" id="1436965"/>
    <lineage>
        <taxon>Bacteria</taxon>
        <taxon>Bacillati</taxon>
        <taxon>Bacillota</taxon>
        <taxon>Tissierellia</taxon>
        <taxon>Tissierellales</taxon>
        <taxon>Peptoniphilaceae</taxon>
        <taxon>Peptoniphilus</taxon>
    </lineage>
</organism>
<keyword evidence="15" id="KW-1185">Reference proteome</keyword>
<evidence type="ECO:0000256" key="3">
    <source>
        <dbReference type="ARBA" id="ARBA00007931"/>
    </source>
</evidence>
<keyword evidence="7 11" id="KW-0862">Zinc</keyword>
<dbReference type="Pfam" id="PF02163">
    <property type="entry name" value="Peptidase_M50"/>
    <property type="match status" value="1"/>
</dbReference>
<evidence type="ECO:0000256" key="7">
    <source>
        <dbReference type="ARBA" id="ARBA00022833"/>
    </source>
</evidence>
<evidence type="ECO:0000313" key="14">
    <source>
        <dbReference type="EMBL" id="MBP2025487.1"/>
    </source>
</evidence>
<dbReference type="EMBL" id="JAGGLJ010000008">
    <property type="protein sequence ID" value="MBP2025487.1"/>
    <property type="molecule type" value="Genomic_DNA"/>
</dbReference>
<proteinExistence type="inferred from homology"/>
<keyword evidence="5 11" id="KW-0812">Transmembrane</keyword>
<name>A0ABS4KCK9_9FIRM</name>
<dbReference type="RefSeq" id="WP_210060779.1">
    <property type="nucleotide sequence ID" value="NZ_JAGGLJ010000008.1"/>
</dbReference>
<evidence type="ECO:0000259" key="13">
    <source>
        <dbReference type="Pfam" id="PF17820"/>
    </source>
</evidence>
<dbReference type="Gene3D" id="2.30.42.10">
    <property type="match status" value="1"/>
</dbReference>
<evidence type="ECO:0000256" key="9">
    <source>
        <dbReference type="ARBA" id="ARBA00023049"/>
    </source>
</evidence>
<evidence type="ECO:0000256" key="2">
    <source>
        <dbReference type="ARBA" id="ARBA00004141"/>
    </source>
</evidence>
<dbReference type="InterPro" id="IPR004387">
    <property type="entry name" value="Pept_M50_Zn"/>
</dbReference>
<dbReference type="InterPro" id="IPR036034">
    <property type="entry name" value="PDZ_sf"/>
</dbReference>
<keyword evidence="11" id="KW-0479">Metal-binding</keyword>
<keyword evidence="4 14" id="KW-0645">Protease</keyword>
<feature type="domain" description="PDZ" evidence="13">
    <location>
        <begin position="121"/>
        <end position="166"/>
    </location>
</feature>
<dbReference type="SUPFAM" id="SSF50156">
    <property type="entry name" value="PDZ domain-like"/>
    <property type="match status" value="1"/>
</dbReference>
<feature type="transmembrane region" description="Helical" evidence="11">
    <location>
        <begin position="90"/>
        <end position="114"/>
    </location>
</feature>
<comment type="cofactor">
    <cofactor evidence="1 11">
        <name>Zn(2+)</name>
        <dbReference type="ChEBI" id="CHEBI:29105"/>
    </cofactor>
</comment>
<evidence type="ECO:0000256" key="11">
    <source>
        <dbReference type="RuleBase" id="RU362031"/>
    </source>
</evidence>
<dbReference type="PANTHER" id="PTHR42837">
    <property type="entry name" value="REGULATOR OF SIGMA-E PROTEASE RSEP"/>
    <property type="match status" value="1"/>
</dbReference>
<dbReference type="CDD" id="cd06163">
    <property type="entry name" value="S2P-M50_PDZ_RseP-like"/>
    <property type="match status" value="1"/>
</dbReference>
<dbReference type="NCBIfam" id="TIGR00054">
    <property type="entry name" value="RIP metalloprotease RseP"/>
    <property type="match status" value="1"/>
</dbReference>
<comment type="similarity">
    <text evidence="3 11">Belongs to the peptidase M50B family.</text>
</comment>
<evidence type="ECO:0000256" key="1">
    <source>
        <dbReference type="ARBA" id="ARBA00001947"/>
    </source>
</evidence>
<evidence type="ECO:0000256" key="8">
    <source>
        <dbReference type="ARBA" id="ARBA00022989"/>
    </source>
</evidence>
<comment type="caution">
    <text evidence="14">The sequence shown here is derived from an EMBL/GenBank/DDBJ whole genome shotgun (WGS) entry which is preliminary data.</text>
</comment>
<gene>
    <name evidence="14" type="ORF">J2Z71_001020</name>
</gene>
<reference evidence="14 15" key="1">
    <citation type="submission" date="2021-03" db="EMBL/GenBank/DDBJ databases">
        <title>Genomic Encyclopedia of Type Strains, Phase IV (KMG-IV): sequencing the most valuable type-strain genomes for metagenomic binning, comparative biology and taxonomic classification.</title>
        <authorList>
            <person name="Goeker M."/>
        </authorList>
    </citation>
    <scope>NUCLEOTIDE SEQUENCE [LARGE SCALE GENOMIC DNA]</scope>
    <source>
        <strain evidence="14 15">DSM 27563</strain>
    </source>
</reference>
<evidence type="ECO:0000256" key="6">
    <source>
        <dbReference type="ARBA" id="ARBA00022801"/>
    </source>
</evidence>
<evidence type="ECO:0000259" key="12">
    <source>
        <dbReference type="Pfam" id="PF02163"/>
    </source>
</evidence>
<feature type="transmembrane region" description="Helical" evidence="11">
    <location>
        <begin position="6"/>
        <end position="30"/>
    </location>
</feature>
<evidence type="ECO:0000256" key="10">
    <source>
        <dbReference type="ARBA" id="ARBA00023136"/>
    </source>
</evidence>
<sequence length="335" mass="36470">MATLIGSIIVFMLVIMLHELGHFTVAKLVGIKVNEFSIGMGPKLIQKEKGETKYSIRALPIGGYVAMEGEEESSDDPRSFENVSIPKKMAVVLAGAFMNFVLAIVAFFFVALLLGSSTTNVGVVIENSPAYIAGVQKDDKILSVNDKEIKSWQETIEEISSTQNSEIIKLELDRNGEKITKEITPELKDGVPTVGIGTKLEKSVSKSILSAFQMTWYIVISIIDVFKLIFSGNFNMQLLSGPVGVISQIGKETAKGIVYLINILGIISANLGVVNLLPIPALDGGKFLFLLIEAITGKKINEKFETTISLIGFSFLIGLMLYVTIFGDLARIISR</sequence>
<keyword evidence="9 11" id="KW-0482">Metalloprotease</keyword>
<feature type="domain" description="Peptidase M50" evidence="12">
    <location>
        <begin position="8"/>
        <end position="318"/>
    </location>
</feature>
<keyword evidence="6 11" id="KW-0378">Hydrolase</keyword>
<feature type="transmembrane region" description="Helical" evidence="11">
    <location>
        <begin position="257"/>
        <end position="279"/>
    </location>
</feature>
<feature type="transmembrane region" description="Helical" evidence="11">
    <location>
        <begin position="308"/>
        <end position="330"/>
    </location>
</feature>
<keyword evidence="10 11" id="KW-0472">Membrane</keyword>
<evidence type="ECO:0000256" key="4">
    <source>
        <dbReference type="ARBA" id="ARBA00022670"/>
    </source>
</evidence>
<dbReference type="InterPro" id="IPR041489">
    <property type="entry name" value="PDZ_6"/>
</dbReference>
<evidence type="ECO:0000256" key="5">
    <source>
        <dbReference type="ARBA" id="ARBA00022692"/>
    </source>
</evidence>
<accession>A0ABS4KCK9</accession>
<dbReference type="EC" id="3.4.24.-" evidence="11"/>
<dbReference type="PANTHER" id="PTHR42837:SF2">
    <property type="entry name" value="MEMBRANE METALLOPROTEASE ARASP2, CHLOROPLASTIC-RELATED"/>
    <property type="match status" value="1"/>
</dbReference>
<keyword evidence="8 11" id="KW-1133">Transmembrane helix</keyword>
<protein>
    <recommendedName>
        <fullName evidence="11">Zinc metalloprotease</fullName>
        <ecNumber evidence="11">3.4.24.-</ecNumber>
    </recommendedName>
</protein>
<dbReference type="InterPro" id="IPR008915">
    <property type="entry name" value="Peptidase_M50"/>
</dbReference>
<comment type="subcellular location">
    <subcellularLocation>
        <location evidence="2">Membrane</location>
        <topology evidence="2">Multi-pass membrane protein</topology>
    </subcellularLocation>
</comment>